<dbReference type="PANTHER" id="PTHR44825:SF1">
    <property type="entry name" value="DNAJ HOMOLOG SUBFAMILY C MEMBER 4"/>
    <property type="match status" value="1"/>
</dbReference>
<dbReference type="Proteomes" id="UP000298125">
    <property type="component" value="Unassembled WGS sequence"/>
</dbReference>
<name>A0A4R9JH47_9LEPT</name>
<accession>A0A4R9JH47</accession>
<dbReference type="SUPFAM" id="SSF46565">
    <property type="entry name" value="Chaperone J-domain"/>
    <property type="match status" value="1"/>
</dbReference>
<organism evidence="2 3">
    <name type="scientific">Leptospira perdikensis</name>
    <dbReference type="NCBI Taxonomy" id="2484948"/>
    <lineage>
        <taxon>Bacteria</taxon>
        <taxon>Pseudomonadati</taxon>
        <taxon>Spirochaetota</taxon>
        <taxon>Spirochaetia</taxon>
        <taxon>Leptospirales</taxon>
        <taxon>Leptospiraceae</taxon>
        <taxon>Leptospira</taxon>
    </lineage>
</organism>
<dbReference type="EMBL" id="RQGA01000013">
    <property type="protein sequence ID" value="TGL38964.1"/>
    <property type="molecule type" value="Genomic_DNA"/>
</dbReference>
<dbReference type="InterPro" id="IPR001623">
    <property type="entry name" value="DnaJ_domain"/>
</dbReference>
<dbReference type="PROSITE" id="PS50076">
    <property type="entry name" value="DNAJ_2"/>
    <property type="match status" value="1"/>
</dbReference>
<dbReference type="CDD" id="cd06257">
    <property type="entry name" value="DnaJ"/>
    <property type="match status" value="1"/>
</dbReference>
<dbReference type="Pfam" id="PF00226">
    <property type="entry name" value="DnaJ"/>
    <property type="match status" value="1"/>
</dbReference>
<feature type="domain" description="J" evidence="1">
    <location>
        <begin position="12"/>
        <end position="74"/>
    </location>
</feature>
<gene>
    <name evidence="2" type="ORF">EHQ49_11375</name>
</gene>
<comment type="caution">
    <text evidence="2">The sequence shown here is derived from an EMBL/GenBank/DDBJ whole genome shotgun (WGS) entry which is preliminary data.</text>
</comment>
<dbReference type="SMART" id="SM00271">
    <property type="entry name" value="DnaJ"/>
    <property type="match status" value="1"/>
</dbReference>
<dbReference type="OrthoDB" id="9779889at2"/>
<protein>
    <submittedName>
        <fullName evidence="2">Molecular chaperone DnaJ</fullName>
    </submittedName>
</protein>
<dbReference type="InterPro" id="IPR036869">
    <property type="entry name" value="J_dom_sf"/>
</dbReference>
<dbReference type="PANTHER" id="PTHR44825">
    <property type="match status" value="1"/>
</dbReference>
<reference evidence="2" key="1">
    <citation type="journal article" date="2019" name="PLoS Negl. Trop. Dis.">
        <title>Revisiting the worldwide diversity of Leptospira species in the environment.</title>
        <authorList>
            <person name="Vincent A.T."/>
            <person name="Schiettekatte O."/>
            <person name="Bourhy P."/>
            <person name="Veyrier F.J."/>
            <person name="Picardeau M."/>
        </authorList>
    </citation>
    <scope>NUCLEOTIDE SEQUENCE [LARGE SCALE GENOMIC DNA]</scope>
    <source>
        <strain evidence="2">201702692</strain>
    </source>
</reference>
<proteinExistence type="predicted"/>
<dbReference type="Gene3D" id="1.10.287.110">
    <property type="entry name" value="DnaJ domain"/>
    <property type="match status" value="1"/>
</dbReference>
<sequence>MSHSIPPQQPTNLYEVLEIPFGATTEEIKSSFRHLVKQFHPDNPFTGSYSKFQILYFAYQTLTGEGRKLYDEEFKKNYAREFVKRKLEEHPVVLPVSRVRFTTGILELAKRGLMRKGFRNKDRRKVTGIDYDLIIDLKESEIIRPVIAVIPLTVRIVCRDCMGGDPHCPACSGRGSYKGYKNLKVEFPKSALLHGKVFEFDLSKFRPDSFTHFKKKYLKVKLLVHKNIPLRVKSAV</sequence>
<evidence type="ECO:0000313" key="2">
    <source>
        <dbReference type="EMBL" id="TGL38964.1"/>
    </source>
</evidence>
<keyword evidence="3" id="KW-1185">Reference proteome</keyword>
<evidence type="ECO:0000313" key="3">
    <source>
        <dbReference type="Proteomes" id="UP000298125"/>
    </source>
</evidence>
<evidence type="ECO:0000259" key="1">
    <source>
        <dbReference type="PROSITE" id="PS50076"/>
    </source>
</evidence>
<dbReference type="InterPro" id="IPR052763">
    <property type="entry name" value="DnaJ_C4"/>
</dbReference>
<dbReference type="RefSeq" id="WP_135579474.1">
    <property type="nucleotide sequence ID" value="NZ_RQGA01000013.1"/>
</dbReference>
<dbReference type="AlphaFoldDB" id="A0A4R9JH47"/>